<evidence type="ECO:0000256" key="7">
    <source>
        <dbReference type="ARBA" id="ARBA00023136"/>
    </source>
</evidence>
<keyword evidence="6 8" id="KW-1133">Transmembrane helix</keyword>
<dbReference type="AlphaFoldDB" id="A0A250J4J8"/>
<evidence type="ECO:0000256" key="4">
    <source>
        <dbReference type="ARBA" id="ARBA00022679"/>
    </source>
</evidence>
<keyword evidence="5 8" id="KW-0812">Transmembrane</keyword>
<feature type="transmembrane region" description="Helical" evidence="8">
    <location>
        <begin position="211"/>
        <end position="230"/>
    </location>
</feature>
<dbReference type="GO" id="GO:0016763">
    <property type="term" value="F:pentosyltransferase activity"/>
    <property type="evidence" value="ECO:0007669"/>
    <property type="project" value="TreeGrafter"/>
</dbReference>
<evidence type="ECO:0000256" key="6">
    <source>
        <dbReference type="ARBA" id="ARBA00022989"/>
    </source>
</evidence>
<evidence type="ECO:0000256" key="8">
    <source>
        <dbReference type="SAM" id="Phobius"/>
    </source>
</evidence>
<keyword evidence="2" id="KW-1003">Cell membrane</keyword>
<sequence>MTSRPLTVTADSGPPFPWTRGVLLVSAVLTVLRLLYSTQVQLAPQEAYYWQYARHLDWSYFDHPPMCAWLIALGVKIAGTSELGVRLLTVTSGTVLTLLLYSLGTRLYSPAVGAFTALAANMTVLFGLGAVVMTPDVPLVLFWTAALRVLCELVLPDGKGPGRGAFRWYVLGLLCGLAMLSKYTAALLPPQILVTALLTPRGRAALRTPHPYLAVLLALAVFTPVLYWNATHGWASFSFQTRGRAETVHGVQPHLIGRYLGLQAVAVGPLLYGALLASTVHVARRALKGDPRAQLLGLASLPGLLVFTAVSPFHWVKMNWVAPAYLGLFVATVARAWELRAVPWRRVHGLLTLSTGGALVLGMYLMPFSPLIPFREKDNLVNGWRELAAHVQTYREQWDASARPPLVIGWGYKTASELAFYLPDHPETQSDGALGGSGLAYDFWMDRVRGLDTDAIIVSDARQPLRDAEERLRDHCDEVRALEPVTVYRGFRPVTTFGLWHCEHWHASSDRRRGPDGP</sequence>
<evidence type="ECO:0000313" key="11">
    <source>
        <dbReference type="Proteomes" id="UP000217257"/>
    </source>
</evidence>
<keyword evidence="4" id="KW-0808">Transferase</keyword>
<feature type="transmembrane region" description="Helical" evidence="8">
    <location>
        <begin position="83"/>
        <end position="101"/>
    </location>
</feature>
<dbReference type="KEGG" id="cfus:CYFUS_003885"/>
<comment type="subcellular location">
    <subcellularLocation>
        <location evidence="1">Cell membrane</location>
        <topology evidence="1">Multi-pass membrane protein</topology>
    </subcellularLocation>
</comment>
<feature type="transmembrane region" description="Helical" evidence="8">
    <location>
        <begin position="107"/>
        <end position="132"/>
    </location>
</feature>
<dbReference type="GO" id="GO:0009103">
    <property type="term" value="P:lipopolysaccharide biosynthetic process"/>
    <property type="evidence" value="ECO:0007669"/>
    <property type="project" value="UniProtKB-ARBA"/>
</dbReference>
<feature type="transmembrane region" description="Helical" evidence="8">
    <location>
        <begin position="349"/>
        <end position="366"/>
    </location>
</feature>
<dbReference type="Pfam" id="PF13231">
    <property type="entry name" value="PMT_2"/>
    <property type="match status" value="1"/>
</dbReference>
<proteinExistence type="predicted"/>
<evidence type="ECO:0000259" key="9">
    <source>
        <dbReference type="Pfam" id="PF13231"/>
    </source>
</evidence>
<feature type="transmembrane region" description="Helical" evidence="8">
    <location>
        <begin position="18"/>
        <end position="36"/>
    </location>
</feature>
<reference evidence="10 11" key="1">
    <citation type="submission" date="2017-06" db="EMBL/GenBank/DDBJ databases">
        <title>Sequencing and comparative analysis of myxobacterial genomes.</title>
        <authorList>
            <person name="Rupp O."/>
            <person name="Goesmann A."/>
            <person name="Sogaard-Andersen L."/>
        </authorList>
    </citation>
    <scope>NUCLEOTIDE SEQUENCE [LARGE SCALE GENOMIC DNA]</scope>
    <source>
        <strain evidence="10 11">DSM 52655</strain>
    </source>
</reference>
<feature type="transmembrane region" description="Helical" evidence="8">
    <location>
        <begin position="260"/>
        <end position="283"/>
    </location>
</feature>
<feature type="transmembrane region" description="Helical" evidence="8">
    <location>
        <begin position="320"/>
        <end position="337"/>
    </location>
</feature>
<keyword evidence="3" id="KW-0328">Glycosyltransferase</keyword>
<protein>
    <recommendedName>
        <fullName evidence="9">Glycosyltransferase RgtA/B/C/D-like domain-containing protein</fullName>
    </recommendedName>
</protein>
<organism evidence="10 11">
    <name type="scientific">Cystobacter fuscus</name>
    <dbReference type="NCBI Taxonomy" id="43"/>
    <lineage>
        <taxon>Bacteria</taxon>
        <taxon>Pseudomonadati</taxon>
        <taxon>Myxococcota</taxon>
        <taxon>Myxococcia</taxon>
        <taxon>Myxococcales</taxon>
        <taxon>Cystobacterineae</taxon>
        <taxon>Archangiaceae</taxon>
        <taxon>Cystobacter</taxon>
    </lineage>
</organism>
<dbReference type="InterPro" id="IPR038731">
    <property type="entry name" value="RgtA/B/C-like"/>
</dbReference>
<feature type="transmembrane region" description="Helical" evidence="8">
    <location>
        <begin position="168"/>
        <end position="199"/>
    </location>
</feature>
<name>A0A250J4J8_9BACT</name>
<dbReference type="Proteomes" id="UP000217257">
    <property type="component" value="Chromosome"/>
</dbReference>
<keyword evidence="7 8" id="KW-0472">Membrane</keyword>
<evidence type="ECO:0000313" key="10">
    <source>
        <dbReference type="EMBL" id="ATB38450.1"/>
    </source>
</evidence>
<evidence type="ECO:0000256" key="2">
    <source>
        <dbReference type="ARBA" id="ARBA00022475"/>
    </source>
</evidence>
<evidence type="ECO:0000256" key="1">
    <source>
        <dbReference type="ARBA" id="ARBA00004651"/>
    </source>
</evidence>
<gene>
    <name evidence="10" type="ORF">CYFUS_003885</name>
</gene>
<accession>A0A250J4J8</accession>
<dbReference type="EMBL" id="CP022098">
    <property type="protein sequence ID" value="ATB38450.1"/>
    <property type="molecule type" value="Genomic_DNA"/>
</dbReference>
<evidence type="ECO:0000256" key="5">
    <source>
        <dbReference type="ARBA" id="ARBA00022692"/>
    </source>
</evidence>
<dbReference type="PANTHER" id="PTHR33908">
    <property type="entry name" value="MANNOSYLTRANSFERASE YKCB-RELATED"/>
    <property type="match status" value="1"/>
</dbReference>
<dbReference type="InterPro" id="IPR050297">
    <property type="entry name" value="LipidA_mod_glycosyltrf_83"/>
</dbReference>
<dbReference type="GO" id="GO:0005886">
    <property type="term" value="C:plasma membrane"/>
    <property type="evidence" value="ECO:0007669"/>
    <property type="project" value="UniProtKB-SubCell"/>
</dbReference>
<evidence type="ECO:0000256" key="3">
    <source>
        <dbReference type="ARBA" id="ARBA00022676"/>
    </source>
</evidence>
<feature type="transmembrane region" description="Helical" evidence="8">
    <location>
        <begin position="295"/>
        <end position="314"/>
    </location>
</feature>
<dbReference type="PANTHER" id="PTHR33908:SF11">
    <property type="entry name" value="MEMBRANE PROTEIN"/>
    <property type="match status" value="1"/>
</dbReference>
<feature type="domain" description="Glycosyltransferase RgtA/B/C/D-like" evidence="9">
    <location>
        <begin position="62"/>
        <end position="228"/>
    </location>
</feature>